<dbReference type="InterPro" id="IPR005378">
    <property type="entry name" value="Vps35"/>
</dbReference>
<dbReference type="GO" id="GO:0042147">
    <property type="term" value="P:retrograde transport, endosome to Golgi"/>
    <property type="evidence" value="ECO:0007669"/>
    <property type="project" value="InterPro"/>
</dbReference>
<evidence type="ECO:0000313" key="8">
    <source>
        <dbReference type="Proteomes" id="UP000834106"/>
    </source>
</evidence>
<dbReference type="AlphaFoldDB" id="A0AAD2DLN1"/>
<evidence type="ECO:0000256" key="2">
    <source>
        <dbReference type="ARBA" id="ARBA00006536"/>
    </source>
</evidence>
<dbReference type="GO" id="GO:0005829">
    <property type="term" value="C:cytosol"/>
    <property type="evidence" value="ECO:0007669"/>
    <property type="project" value="GOC"/>
</dbReference>
<sequence>MAGGPKRLPFTVPPLVFSALKLVRRLQGQDGDVAGEEVPATPKKLFQLMNQIIEALSIVPSPELALRLYLQCAEIESETVEAVLQSTSPSLHCKSSSQQWRRGRLEAWADDTEADDGGGCDGAGVIEEREGDGEKRQ</sequence>
<keyword evidence="4" id="KW-0653">Protein transport</keyword>
<evidence type="ECO:0000256" key="5">
    <source>
        <dbReference type="ARBA" id="ARBA00023136"/>
    </source>
</evidence>
<dbReference type="GO" id="GO:0005770">
    <property type="term" value="C:late endosome"/>
    <property type="evidence" value="ECO:0007669"/>
    <property type="project" value="TreeGrafter"/>
</dbReference>
<protein>
    <submittedName>
        <fullName evidence="7">Uncharacterized protein</fullName>
    </submittedName>
</protein>
<evidence type="ECO:0000256" key="4">
    <source>
        <dbReference type="ARBA" id="ARBA00022927"/>
    </source>
</evidence>
<evidence type="ECO:0000256" key="3">
    <source>
        <dbReference type="ARBA" id="ARBA00022448"/>
    </source>
</evidence>
<keyword evidence="8" id="KW-1185">Reference proteome</keyword>
<keyword evidence="5" id="KW-0472">Membrane</keyword>
<dbReference type="GO" id="GO:0030906">
    <property type="term" value="C:retromer, cargo-selective complex"/>
    <property type="evidence" value="ECO:0007669"/>
    <property type="project" value="InterPro"/>
</dbReference>
<reference evidence="7" key="1">
    <citation type="submission" date="2023-05" db="EMBL/GenBank/DDBJ databases">
        <authorList>
            <person name="Huff M."/>
        </authorList>
    </citation>
    <scope>NUCLEOTIDE SEQUENCE</scope>
</reference>
<comment type="subcellular location">
    <subcellularLocation>
        <location evidence="1">Membrane</location>
        <topology evidence="1">Peripheral membrane protein</topology>
    </subcellularLocation>
</comment>
<evidence type="ECO:0000256" key="6">
    <source>
        <dbReference type="SAM" id="MobiDB-lite"/>
    </source>
</evidence>
<gene>
    <name evidence="7" type="ORF">FPE_LOCUS3351</name>
</gene>
<dbReference type="PANTHER" id="PTHR11099">
    <property type="entry name" value="VACUOLAR SORTING PROTEIN 35"/>
    <property type="match status" value="1"/>
</dbReference>
<comment type="similarity">
    <text evidence="2">Belongs to the VPS35 family.</text>
</comment>
<dbReference type="EMBL" id="OU503037">
    <property type="protein sequence ID" value="CAI9755921.1"/>
    <property type="molecule type" value="Genomic_DNA"/>
</dbReference>
<organism evidence="7 8">
    <name type="scientific">Fraxinus pennsylvanica</name>
    <dbReference type="NCBI Taxonomy" id="56036"/>
    <lineage>
        <taxon>Eukaryota</taxon>
        <taxon>Viridiplantae</taxon>
        <taxon>Streptophyta</taxon>
        <taxon>Embryophyta</taxon>
        <taxon>Tracheophyta</taxon>
        <taxon>Spermatophyta</taxon>
        <taxon>Magnoliopsida</taxon>
        <taxon>eudicotyledons</taxon>
        <taxon>Gunneridae</taxon>
        <taxon>Pentapetalae</taxon>
        <taxon>asterids</taxon>
        <taxon>lamiids</taxon>
        <taxon>Lamiales</taxon>
        <taxon>Oleaceae</taxon>
        <taxon>Oleeae</taxon>
        <taxon>Fraxinus</taxon>
    </lineage>
</organism>
<feature type="compositionally biased region" description="Acidic residues" evidence="6">
    <location>
        <begin position="108"/>
        <end position="118"/>
    </location>
</feature>
<dbReference type="PANTHER" id="PTHR11099:SF6">
    <property type="entry name" value="VACUOLAR PROTEIN SORTING-ASSOCIATED PROTEIN 35B"/>
    <property type="match status" value="1"/>
</dbReference>
<dbReference type="Pfam" id="PF03635">
    <property type="entry name" value="Vps35"/>
    <property type="match status" value="1"/>
</dbReference>
<dbReference type="GO" id="GO:0006886">
    <property type="term" value="P:intracellular protein transport"/>
    <property type="evidence" value="ECO:0007669"/>
    <property type="project" value="TreeGrafter"/>
</dbReference>
<dbReference type="Proteomes" id="UP000834106">
    <property type="component" value="Chromosome 2"/>
</dbReference>
<proteinExistence type="inferred from homology"/>
<feature type="region of interest" description="Disordered" evidence="6">
    <location>
        <begin position="86"/>
        <end position="137"/>
    </location>
</feature>
<accession>A0AAD2DLN1</accession>
<evidence type="ECO:0000256" key="1">
    <source>
        <dbReference type="ARBA" id="ARBA00004170"/>
    </source>
</evidence>
<feature type="compositionally biased region" description="Polar residues" evidence="6">
    <location>
        <begin position="86"/>
        <end position="100"/>
    </location>
</feature>
<dbReference type="Gene3D" id="1.25.40.660">
    <property type="entry name" value="Vacuolar protein sorting-associated protein 35, helical subcomplex Vps35-C"/>
    <property type="match status" value="1"/>
</dbReference>
<dbReference type="InterPro" id="IPR042491">
    <property type="entry name" value="Vps35_C"/>
</dbReference>
<feature type="compositionally biased region" description="Basic and acidic residues" evidence="6">
    <location>
        <begin position="126"/>
        <end position="137"/>
    </location>
</feature>
<evidence type="ECO:0000313" key="7">
    <source>
        <dbReference type="EMBL" id="CAI9755921.1"/>
    </source>
</evidence>
<name>A0AAD2DLN1_9LAMI</name>
<keyword evidence="3" id="KW-0813">Transport</keyword>